<dbReference type="Proteomes" id="UP000308133">
    <property type="component" value="Unassembled WGS sequence"/>
</dbReference>
<protein>
    <submittedName>
        <fullName evidence="1">Uncharacterized protein</fullName>
    </submittedName>
</protein>
<dbReference type="AlphaFoldDB" id="A0A4U7AUJ3"/>
<evidence type="ECO:0000313" key="1">
    <source>
        <dbReference type="EMBL" id="TKX20281.1"/>
    </source>
</evidence>
<organism evidence="1 2">
    <name type="scientific">Elsinoe australis</name>
    <dbReference type="NCBI Taxonomy" id="40998"/>
    <lineage>
        <taxon>Eukaryota</taxon>
        <taxon>Fungi</taxon>
        <taxon>Dikarya</taxon>
        <taxon>Ascomycota</taxon>
        <taxon>Pezizomycotina</taxon>
        <taxon>Dothideomycetes</taxon>
        <taxon>Dothideomycetidae</taxon>
        <taxon>Myriangiales</taxon>
        <taxon>Elsinoaceae</taxon>
        <taxon>Elsinoe</taxon>
    </lineage>
</organism>
<sequence>MAMVDPIGIRECQGPSRTRGVRGANTIRRHRTQTEEAINKSLENNKISRTPTRGGLQPEDVLERLRAFIALCDAGFHSVEAYEVGRVASSKVKFKTSFFTTISSTPRSIAAYASLATFRTNATPALTTSFPPPKRHPHHPRQVLTTSSGVRNGASPIFITLESKIEEITGQPASYSSRRIVFPKDADKFSPCDVEESSLSGLDDIFPLVTDSLSLCGGADKSLCGANKFFLGSGKKSSHYSVNNVTLCSASRVPVLGAGDFTLCIAGGDSLFDADKYTYRLTTFSSAPPTTEPSSFLQNVGTSERRRRKHEVISASFHLAMPTSMPCVALTTAPLTILTISESTREEAYGCWKHDTIYSIIGFLVRAIYKLATQYTN</sequence>
<reference evidence="1 2" key="1">
    <citation type="submission" date="2018-02" db="EMBL/GenBank/DDBJ databases">
        <title>Draft genome sequences of Elsinoe sp., causing black scab on jojoba.</title>
        <authorList>
            <person name="Stodart B."/>
            <person name="Jeffress S."/>
            <person name="Ash G."/>
            <person name="Arun Chinnappa K."/>
        </authorList>
    </citation>
    <scope>NUCLEOTIDE SEQUENCE [LARGE SCALE GENOMIC DNA]</scope>
    <source>
        <strain evidence="1 2">Hillstone_2</strain>
    </source>
</reference>
<comment type="caution">
    <text evidence="1">The sequence shown here is derived from an EMBL/GenBank/DDBJ whole genome shotgun (WGS) entry which is preliminary data.</text>
</comment>
<evidence type="ECO:0000313" key="2">
    <source>
        <dbReference type="Proteomes" id="UP000308133"/>
    </source>
</evidence>
<gene>
    <name evidence="1" type="ORF">C1H76_7534</name>
</gene>
<proteinExistence type="predicted"/>
<dbReference type="EMBL" id="PTQR01000094">
    <property type="protein sequence ID" value="TKX20281.1"/>
    <property type="molecule type" value="Genomic_DNA"/>
</dbReference>
<name>A0A4U7AUJ3_9PEZI</name>
<accession>A0A4U7AUJ3</accession>